<evidence type="ECO:0000259" key="1">
    <source>
        <dbReference type="Pfam" id="PF09917"/>
    </source>
</evidence>
<proteinExistence type="predicted"/>
<comment type="caution">
    <text evidence="2">The sequence shown here is derived from an EMBL/GenBank/DDBJ whole genome shotgun (WGS) entry which is preliminary data.</text>
</comment>
<dbReference type="Gene3D" id="2.40.128.520">
    <property type="match status" value="1"/>
</dbReference>
<dbReference type="PANTHER" id="PTHR36919:SF2">
    <property type="entry name" value="BLL6627 PROTEIN"/>
    <property type="match status" value="1"/>
</dbReference>
<name>A0A939HMK7_9PROT</name>
<evidence type="ECO:0000313" key="2">
    <source>
        <dbReference type="EMBL" id="MBO1324112.1"/>
    </source>
</evidence>
<dbReference type="AlphaFoldDB" id="A0A939HMK7"/>
<keyword evidence="3" id="KW-1185">Reference proteome</keyword>
<feature type="domain" description="DUF2147" evidence="1">
    <location>
        <begin position="48"/>
        <end position="154"/>
    </location>
</feature>
<sequence>MKRHRDTGRAVWNRKVWGRVASALAMGLFLGIAAPRTLYAASSGALMGYWLSQDHDGVFRIEQCGQTVCGRLVGLRYDGTDVPHGHDGKSECGITMLTDFTPLDDNQGRLGGQILDPDTGHVYDAQIWSPRPDVLKLRGYLGLPIFGETQTWTRYTGPPMGPMCKMP</sequence>
<evidence type="ECO:0000313" key="3">
    <source>
        <dbReference type="Proteomes" id="UP000664073"/>
    </source>
</evidence>
<dbReference type="Proteomes" id="UP000664073">
    <property type="component" value="Unassembled WGS sequence"/>
</dbReference>
<organism evidence="2 3">
    <name type="scientific">Acetobacter garciniae</name>
    <dbReference type="NCBI Taxonomy" id="2817435"/>
    <lineage>
        <taxon>Bacteria</taxon>
        <taxon>Pseudomonadati</taxon>
        <taxon>Pseudomonadota</taxon>
        <taxon>Alphaproteobacteria</taxon>
        <taxon>Acetobacterales</taxon>
        <taxon>Acetobacteraceae</taxon>
        <taxon>Acetobacter</taxon>
    </lineage>
</organism>
<accession>A0A939HMK7</accession>
<protein>
    <submittedName>
        <fullName evidence="2">DUF2147 domain-containing protein</fullName>
    </submittedName>
</protein>
<gene>
    <name evidence="2" type="ORF">J2D77_02930</name>
</gene>
<dbReference type="Pfam" id="PF09917">
    <property type="entry name" value="DUF2147"/>
    <property type="match status" value="1"/>
</dbReference>
<dbReference type="PANTHER" id="PTHR36919">
    <property type="entry name" value="BLR1215 PROTEIN"/>
    <property type="match status" value="1"/>
</dbReference>
<reference evidence="2" key="1">
    <citation type="submission" date="2021-03" db="EMBL/GenBank/DDBJ databases">
        <title>The complete genome sequence of Acetobacter sp. TBRC 12339.</title>
        <authorList>
            <person name="Charoenyingcharoen P."/>
            <person name="Yukphan P."/>
        </authorList>
    </citation>
    <scope>NUCLEOTIDE SEQUENCE</scope>
    <source>
        <strain evidence="2">TBRC 12339</strain>
    </source>
</reference>
<dbReference type="InterPro" id="IPR019223">
    <property type="entry name" value="DUF2147"/>
</dbReference>
<dbReference type="EMBL" id="JAFVMH010000001">
    <property type="protein sequence ID" value="MBO1324112.1"/>
    <property type="molecule type" value="Genomic_DNA"/>
</dbReference>